<evidence type="ECO:0000256" key="1">
    <source>
        <dbReference type="ARBA" id="ARBA00023125"/>
    </source>
</evidence>
<proteinExistence type="predicted"/>
<dbReference type="STRING" id="1120964.GCA_001313265_06470"/>
<feature type="DNA-binding region" description="H-T-H motif" evidence="2">
    <location>
        <begin position="28"/>
        <end position="47"/>
    </location>
</feature>
<dbReference type="InterPro" id="IPR009057">
    <property type="entry name" value="Homeodomain-like_sf"/>
</dbReference>
<gene>
    <name evidence="4" type="ORF">SAMN03080598_03496</name>
</gene>
<dbReference type="GO" id="GO:0003700">
    <property type="term" value="F:DNA-binding transcription factor activity"/>
    <property type="evidence" value="ECO:0007669"/>
    <property type="project" value="TreeGrafter"/>
</dbReference>
<dbReference type="GO" id="GO:0000976">
    <property type="term" value="F:transcription cis-regulatory region binding"/>
    <property type="evidence" value="ECO:0007669"/>
    <property type="project" value="TreeGrafter"/>
</dbReference>
<keyword evidence="5" id="KW-1185">Reference proteome</keyword>
<dbReference type="PRINTS" id="PR00455">
    <property type="entry name" value="HTHTETR"/>
</dbReference>
<accession>A0A1H5ZG03</accession>
<dbReference type="PANTHER" id="PTHR30055">
    <property type="entry name" value="HTH-TYPE TRANSCRIPTIONAL REGULATOR RUTR"/>
    <property type="match status" value="1"/>
</dbReference>
<dbReference type="SUPFAM" id="SSF48498">
    <property type="entry name" value="Tetracyclin repressor-like, C-terminal domain"/>
    <property type="match status" value="1"/>
</dbReference>
<dbReference type="PANTHER" id="PTHR30055:SF207">
    <property type="entry name" value="HTH-TYPE TRANSCRIPTIONAL REPRESSOR FATR"/>
    <property type="match status" value="1"/>
</dbReference>
<evidence type="ECO:0000256" key="2">
    <source>
        <dbReference type="PROSITE-ProRule" id="PRU00335"/>
    </source>
</evidence>
<dbReference type="AlphaFoldDB" id="A0A1H5ZG03"/>
<evidence type="ECO:0000313" key="4">
    <source>
        <dbReference type="EMBL" id="SEG35358.1"/>
    </source>
</evidence>
<dbReference type="PROSITE" id="PS50977">
    <property type="entry name" value="HTH_TETR_2"/>
    <property type="match status" value="1"/>
</dbReference>
<sequence>MDQTQDKRILILESALELIRENGFHGTPVSIVAKHAGVAAGTVYTYFKSKDELIVALYHYVKAGLLSEISAKDHASDPFQKRFFALWNNLIQVYLNKPAFQKFLEQFISSPYNSPEVQSGPDPWGDWLFQFFKDGVDSQTLKPLSPNILAVMVMGSVISLVRYRVYFKLKKSFAEQELQLIPQMVWDGIKNPQETNL</sequence>
<dbReference type="Gene3D" id="1.10.357.10">
    <property type="entry name" value="Tetracycline Repressor, domain 2"/>
    <property type="match status" value="1"/>
</dbReference>
<evidence type="ECO:0000313" key="5">
    <source>
        <dbReference type="Proteomes" id="UP000236736"/>
    </source>
</evidence>
<dbReference type="EMBL" id="FNVR01000027">
    <property type="protein sequence ID" value="SEG35358.1"/>
    <property type="molecule type" value="Genomic_DNA"/>
</dbReference>
<organism evidence="4 5">
    <name type="scientific">Algoriphagus boritolerans DSM 17298 = JCM 18970</name>
    <dbReference type="NCBI Taxonomy" id="1120964"/>
    <lineage>
        <taxon>Bacteria</taxon>
        <taxon>Pseudomonadati</taxon>
        <taxon>Bacteroidota</taxon>
        <taxon>Cytophagia</taxon>
        <taxon>Cytophagales</taxon>
        <taxon>Cyclobacteriaceae</taxon>
        <taxon>Algoriphagus</taxon>
    </lineage>
</organism>
<dbReference type="InterPro" id="IPR054422">
    <property type="entry name" value="TetR-like_HI_0893_C"/>
</dbReference>
<reference evidence="5" key="1">
    <citation type="submission" date="2016-10" db="EMBL/GenBank/DDBJ databases">
        <authorList>
            <person name="Varghese N."/>
            <person name="Submissions S."/>
        </authorList>
    </citation>
    <scope>NUCLEOTIDE SEQUENCE [LARGE SCALE GENOMIC DNA]</scope>
    <source>
        <strain evidence="5">DSM 17298</strain>
    </source>
</reference>
<protein>
    <submittedName>
        <fullName evidence="4">Transcriptional regulator, TetR family</fullName>
    </submittedName>
</protein>
<dbReference type="InterPro" id="IPR036271">
    <property type="entry name" value="Tet_transcr_reg_TetR-rel_C_sf"/>
</dbReference>
<dbReference type="OrthoDB" id="6430772at2"/>
<dbReference type="Pfam" id="PF22604">
    <property type="entry name" value="TetR_HI_0893_C"/>
    <property type="match status" value="1"/>
</dbReference>
<dbReference type="InterPro" id="IPR001647">
    <property type="entry name" value="HTH_TetR"/>
</dbReference>
<keyword evidence="1 2" id="KW-0238">DNA-binding</keyword>
<name>A0A1H5ZG03_9BACT</name>
<feature type="domain" description="HTH tetR-type" evidence="3">
    <location>
        <begin position="5"/>
        <end position="65"/>
    </location>
</feature>
<dbReference type="InterPro" id="IPR050109">
    <property type="entry name" value="HTH-type_TetR-like_transc_reg"/>
</dbReference>
<evidence type="ECO:0000259" key="3">
    <source>
        <dbReference type="PROSITE" id="PS50977"/>
    </source>
</evidence>
<dbReference type="SUPFAM" id="SSF46689">
    <property type="entry name" value="Homeodomain-like"/>
    <property type="match status" value="1"/>
</dbReference>
<dbReference type="RefSeq" id="WP_103926095.1">
    <property type="nucleotide sequence ID" value="NZ_FNVR01000027.1"/>
</dbReference>
<dbReference type="Proteomes" id="UP000236736">
    <property type="component" value="Unassembled WGS sequence"/>
</dbReference>
<dbReference type="Pfam" id="PF00440">
    <property type="entry name" value="TetR_N"/>
    <property type="match status" value="1"/>
</dbReference>